<dbReference type="Proteomes" id="UP000053424">
    <property type="component" value="Unassembled WGS sequence"/>
</dbReference>
<protein>
    <submittedName>
        <fullName evidence="1">Uncharacterized protein</fullName>
    </submittedName>
</protein>
<proteinExistence type="predicted"/>
<dbReference type="EMBL" id="KN831775">
    <property type="protein sequence ID" value="KIM43644.1"/>
    <property type="molecule type" value="Genomic_DNA"/>
</dbReference>
<keyword evidence="2" id="KW-1185">Reference proteome</keyword>
<organism evidence="1 2">
    <name type="scientific">Hebeloma cylindrosporum</name>
    <dbReference type="NCBI Taxonomy" id="76867"/>
    <lineage>
        <taxon>Eukaryota</taxon>
        <taxon>Fungi</taxon>
        <taxon>Dikarya</taxon>
        <taxon>Basidiomycota</taxon>
        <taxon>Agaricomycotina</taxon>
        <taxon>Agaricomycetes</taxon>
        <taxon>Agaricomycetidae</taxon>
        <taxon>Agaricales</taxon>
        <taxon>Agaricineae</taxon>
        <taxon>Hymenogastraceae</taxon>
        <taxon>Hebeloma</taxon>
    </lineage>
</organism>
<dbReference type="AlphaFoldDB" id="A0A0C3CHN3"/>
<gene>
    <name evidence="1" type="ORF">M413DRAFT_25973</name>
</gene>
<accession>A0A0C3CHN3</accession>
<reference evidence="2" key="2">
    <citation type="submission" date="2015-01" db="EMBL/GenBank/DDBJ databases">
        <title>Evolutionary Origins and Diversification of the Mycorrhizal Mutualists.</title>
        <authorList>
            <consortium name="DOE Joint Genome Institute"/>
            <consortium name="Mycorrhizal Genomics Consortium"/>
            <person name="Kohler A."/>
            <person name="Kuo A."/>
            <person name="Nagy L.G."/>
            <person name="Floudas D."/>
            <person name="Copeland A."/>
            <person name="Barry K.W."/>
            <person name="Cichocki N."/>
            <person name="Veneault-Fourrey C."/>
            <person name="LaButti K."/>
            <person name="Lindquist E.A."/>
            <person name="Lipzen A."/>
            <person name="Lundell T."/>
            <person name="Morin E."/>
            <person name="Murat C."/>
            <person name="Riley R."/>
            <person name="Ohm R."/>
            <person name="Sun H."/>
            <person name="Tunlid A."/>
            <person name="Henrissat B."/>
            <person name="Grigoriev I.V."/>
            <person name="Hibbett D.S."/>
            <person name="Martin F."/>
        </authorList>
    </citation>
    <scope>NUCLEOTIDE SEQUENCE [LARGE SCALE GENOMIC DNA]</scope>
    <source>
        <strain evidence="2">h7</strain>
    </source>
</reference>
<reference evidence="1 2" key="1">
    <citation type="submission" date="2014-04" db="EMBL/GenBank/DDBJ databases">
        <authorList>
            <consortium name="DOE Joint Genome Institute"/>
            <person name="Kuo A."/>
            <person name="Gay G."/>
            <person name="Dore J."/>
            <person name="Kohler A."/>
            <person name="Nagy L.G."/>
            <person name="Floudas D."/>
            <person name="Copeland A."/>
            <person name="Barry K.W."/>
            <person name="Cichocki N."/>
            <person name="Veneault-Fourrey C."/>
            <person name="LaButti K."/>
            <person name="Lindquist E.A."/>
            <person name="Lipzen A."/>
            <person name="Lundell T."/>
            <person name="Morin E."/>
            <person name="Murat C."/>
            <person name="Sun H."/>
            <person name="Tunlid A."/>
            <person name="Henrissat B."/>
            <person name="Grigoriev I.V."/>
            <person name="Hibbett D.S."/>
            <person name="Martin F."/>
            <person name="Nordberg H.P."/>
            <person name="Cantor M.N."/>
            <person name="Hua S.X."/>
        </authorList>
    </citation>
    <scope>NUCLEOTIDE SEQUENCE [LARGE SCALE GENOMIC DNA]</scope>
    <source>
        <strain evidence="2">h7</strain>
    </source>
</reference>
<sequence>MLIDTEQFKIGLSRRGEITILNTQIHALHAPMTEHIIFYKIHVIPLAKLIAGESPPIKLTDLTEPSYGHVSVSPGHNSPDYLGQHCSSTHPIQIALKHPSVQPQVPAKKGSNVSRLGLAEEGQATLTEANLLAWAASLLKYFYHCIDECITEVSHPSGFNILQLRFVNAGIAFTEKDLSFAM</sequence>
<dbReference type="HOGENOM" id="CLU_1482154_0_0_1"/>
<name>A0A0C3CHN3_HEBCY</name>
<evidence type="ECO:0000313" key="2">
    <source>
        <dbReference type="Proteomes" id="UP000053424"/>
    </source>
</evidence>
<dbReference type="OrthoDB" id="2658733at2759"/>
<evidence type="ECO:0000313" key="1">
    <source>
        <dbReference type="EMBL" id="KIM43644.1"/>
    </source>
</evidence>